<reference evidence="1" key="1">
    <citation type="journal article" date="2021" name="Proc. Natl. Acad. Sci. U.S.A.">
        <title>A Catalog of Tens of Thousands of Viruses from Human Metagenomes Reveals Hidden Associations with Chronic Diseases.</title>
        <authorList>
            <person name="Tisza M.J."/>
            <person name="Buck C.B."/>
        </authorList>
    </citation>
    <scope>NUCLEOTIDE SEQUENCE</scope>
    <source>
        <strain evidence="1">CtDyb2</strain>
    </source>
</reference>
<accession>A0A8S5MCG4</accession>
<evidence type="ECO:0000313" key="1">
    <source>
        <dbReference type="EMBL" id="DAD79916.1"/>
    </source>
</evidence>
<name>A0A8S5MCG4_9CAUD</name>
<sequence length="79" mass="8668">MTYAALTNDQDTAGWGITEHLLAGVIDAVQQNTFTNVQVRTKKRLTPPETIVSRARKSSRRAGSNLFAAMARANYQTEG</sequence>
<dbReference type="EMBL" id="BK014875">
    <property type="protein sequence ID" value="DAD79916.1"/>
    <property type="molecule type" value="Genomic_DNA"/>
</dbReference>
<proteinExistence type="predicted"/>
<protein>
    <submittedName>
        <fullName evidence="1">Uncharacterized protein</fullName>
    </submittedName>
</protein>
<organism evidence="1">
    <name type="scientific">Siphoviridae sp. ctDyb2</name>
    <dbReference type="NCBI Taxonomy" id="2826201"/>
    <lineage>
        <taxon>Viruses</taxon>
        <taxon>Duplodnaviria</taxon>
        <taxon>Heunggongvirae</taxon>
        <taxon>Uroviricota</taxon>
        <taxon>Caudoviricetes</taxon>
    </lineage>
</organism>